<evidence type="ECO:0000313" key="1">
    <source>
        <dbReference type="Proteomes" id="UP000000437"/>
    </source>
</evidence>
<protein>
    <submittedName>
        <fullName evidence="2">Uncharacterized protein isoform X1</fullName>
    </submittedName>
</protein>
<dbReference type="RefSeq" id="XP_073770580.1">
    <property type="nucleotide sequence ID" value="XM_073914479.1"/>
</dbReference>
<organism evidence="1 2">
    <name type="scientific">Danio rerio</name>
    <name type="common">Zebrafish</name>
    <name type="synonym">Brachydanio rerio</name>
    <dbReference type="NCBI Taxonomy" id="7955"/>
    <lineage>
        <taxon>Eukaryota</taxon>
        <taxon>Metazoa</taxon>
        <taxon>Chordata</taxon>
        <taxon>Craniata</taxon>
        <taxon>Vertebrata</taxon>
        <taxon>Euteleostomi</taxon>
        <taxon>Actinopterygii</taxon>
        <taxon>Neopterygii</taxon>
        <taxon>Teleostei</taxon>
        <taxon>Ostariophysi</taxon>
        <taxon>Cypriniformes</taxon>
        <taxon>Danionidae</taxon>
        <taxon>Danioninae</taxon>
        <taxon>Danio</taxon>
    </lineage>
</organism>
<keyword evidence="1" id="KW-1185">Reference proteome</keyword>
<reference evidence="2" key="1">
    <citation type="submission" date="2025-08" db="UniProtKB">
        <authorList>
            <consortium name="RefSeq"/>
        </authorList>
    </citation>
    <scope>IDENTIFICATION</scope>
    <source>
        <strain evidence="2">Tuebingen</strain>
        <tissue evidence="2">Fibroblasts and whole tissue</tissue>
    </source>
</reference>
<proteinExistence type="predicted"/>
<evidence type="ECO:0000313" key="2">
    <source>
        <dbReference type="RefSeq" id="XP_073770580.1"/>
    </source>
</evidence>
<dbReference type="Proteomes" id="UP000000437">
    <property type="component" value="Chromosome 10"/>
</dbReference>
<sequence length="552" mass="62724">MYTDLVFLFSNGDSTPCVSRWKNNELCMKQVESKMINRMLFKVQYQARKRYMKLPVLEYDALIREVKEKFGISPDHTIYLADETGTEVDEDVFADIMEQKPDTLWTIVDSMATEDSTAPPPSQFSSEMKTVSPTDSCVSVLSTKRPRTDDQFTEAKELVKDVLGKKSAGEKIFQEYRATGKITDSTRRILVNAVVGDMIEKHGNIPPKEIRIKYAVGIVTLFPSLKDPYSKRGYEHFYDPEGNSGYIAWRLKTVQRNSQVSRTSIPQGISERRGPITKRAFLTTEIQLEGDSCQEAISFLKHCSDLEQVAAKMKSTFQYRQELIRNPEKSSSVFNIFPRFLDTKGLVLQDFELLFGVETSAKLLEKWGSFLKHKVIGEAKNLTQSFHLSRLIESAEQCESSQEVTEWDSDMSSLLLLLYLLPPPSSGKKNIVKISVQEALNHIVRFHKSCCSFDDVLRAGQTTQPYILAVGTLKNCIHDYYIIVDGQLIPCKAMSSLAAFDELFKAHYVFGISYDAALHSMYTFLQTTVYNIDVGVTHESPRVRDLRAKILN</sequence>
<gene>
    <name evidence="2" type="primary">LOC100151603</name>
</gene>
<name>A0AC58GLG4_DANRE</name>
<accession>A0AC58GLG4</accession>